<comment type="caution">
    <text evidence="3">The sequence shown here is derived from an EMBL/GenBank/DDBJ whole genome shotgun (WGS) entry which is preliminary data.</text>
</comment>
<dbReference type="SUPFAM" id="SSF63825">
    <property type="entry name" value="YWTD domain"/>
    <property type="match status" value="1"/>
</dbReference>
<keyword evidence="2" id="KW-0472">Membrane</keyword>
<evidence type="ECO:0000313" key="4">
    <source>
        <dbReference type="Proteomes" id="UP000176751"/>
    </source>
</evidence>
<sequence length="608" mass="66853">MDEPILQIEKITGIGQKNAACGVFVGRITLGDGTLGTLVSCILAEGADNDAGDLLRDIFELSTKKLENSQGGSLKAVKVAHDACRQYAQDNQKNLKVSFVLAFFYESACYIARHADKIKIFVFEPPKSIEIKFEEGSGPLKPGQIYLIATEKFLPIFDSSIFSDNQEVDLQEIIDGLATEISARDDQSEIGAAMVMVKSKEPQESDGTEEPKEPQETKEETRETEEPATAGTSFPIRVKNPLPLVLTAVFSEAKKLTKGDLRAILRLRRNMAIVAVVILFILAGSAIFTIRQKNEREKMSQVNDYLAQASAKYSEAEAIIELNKIRAREVLIDAQGNVKSAQAIDSDNERANKLASDISQKLKETEVQENISFQVLSELSQPVSSLSTRGKKIVGVGADRIVEVDPDSKSIDETEGLESAVSGFVYDNKAFVLADSKVHRVDLASSKIEKIIENGEGFDIVVFIGNVYLLGKDQVVKFSPIENGYAEGIDYLNEKTNFASWSRFAIDGNVWITNGSKILKLLRGENQNFEISGLSSIGELGIIYTNADLDTLYVIDRKNSALLVINKDGLYQKAYESQEFARASDLVVNDNESKVYLAVGDKILEAEL</sequence>
<dbReference type="AlphaFoldDB" id="A0A1F5HD90"/>
<proteinExistence type="predicted"/>
<feature type="compositionally biased region" description="Basic and acidic residues" evidence="1">
    <location>
        <begin position="199"/>
        <end position="225"/>
    </location>
</feature>
<evidence type="ECO:0000313" key="3">
    <source>
        <dbReference type="EMBL" id="OGE01995.1"/>
    </source>
</evidence>
<organism evidence="3 4">
    <name type="scientific">Candidatus Curtissbacteria bacterium RIFOXYA1_FULL_41_14</name>
    <dbReference type="NCBI Taxonomy" id="1797737"/>
    <lineage>
        <taxon>Bacteria</taxon>
        <taxon>Candidatus Curtissiibacteriota</taxon>
    </lineage>
</organism>
<protein>
    <recommendedName>
        <fullName evidence="5">PPM-type phosphatase domain-containing protein</fullName>
    </recommendedName>
</protein>
<name>A0A1F5HD90_9BACT</name>
<feature type="transmembrane region" description="Helical" evidence="2">
    <location>
        <begin position="271"/>
        <end position="290"/>
    </location>
</feature>
<dbReference type="Gene3D" id="2.120.10.30">
    <property type="entry name" value="TolB, C-terminal domain"/>
    <property type="match status" value="1"/>
</dbReference>
<evidence type="ECO:0000256" key="1">
    <source>
        <dbReference type="SAM" id="MobiDB-lite"/>
    </source>
</evidence>
<accession>A0A1F5HD90</accession>
<keyword evidence="2" id="KW-1133">Transmembrane helix</keyword>
<dbReference type="EMBL" id="MFCA01000021">
    <property type="protein sequence ID" value="OGE01995.1"/>
    <property type="molecule type" value="Genomic_DNA"/>
</dbReference>
<feature type="region of interest" description="Disordered" evidence="1">
    <location>
        <begin position="199"/>
        <end position="235"/>
    </location>
</feature>
<evidence type="ECO:0008006" key="5">
    <source>
        <dbReference type="Google" id="ProtNLM"/>
    </source>
</evidence>
<dbReference type="STRING" id="1797737.A2196_03845"/>
<keyword evidence="2" id="KW-0812">Transmembrane</keyword>
<dbReference type="Proteomes" id="UP000176751">
    <property type="component" value="Unassembled WGS sequence"/>
</dbReference>
<dbReference type="InterPro" id="IPR011042">
    <property type="entry name" value="6-blade_b-propeller_TolB-like"/>
</dbReference>
<reference evidence="3 4" key="1">
    <citation type="journal article" date="2016" name="Nat. Commun.">
        <title>Thousands of microbial genomes shed light on interconnected biogeochemical processes in an aquifer system.</title>
        <authorList>
            <person name="Anantharaman K."/>
            <person name="Brown C.T."/>
            <person name="Hug L.A."/>
            <person name="Sharon I."/>
            <person name="Castelle C.J."/>
            <person name="Probst A.J."/>
            <person name="Thomas B.C."/>
            <person name="Singh A."/>
            <person name="Wilkins M.J."/>
            <person name="Karaoz U."/>
            <person name="Brodie E.L."/>
            <person name="Williams K.H."/>
            <person name="Hubbard S.S."/>
            <person name="Banfield J.F."/>
        </authorList>
    </citation>
    <scope>NUCLEOTIDE SEQUENCE [LARGE SCALE GENOMIC DNA]</scope>
</reference>
<evidence type="ECO:0000256" key="2">
    <source>
        <dbReference type="SAM" id="Phobius"/>
    </source>
</evidence>
<gene>
    <name evidence="3" type="ORF">A2196_03845</name>
</gene>